<dbReference type="Pfam" id="PF07730">
    <property type="entry name" value="HisKA_3"/>
    <property type="match status" value="1"/>
</dbReference>
<dbReference type="InterPro" id="IPR011712">
    <property type="entry name" value="Sig_transdc_His_kin_sub3_dim/P"/>
</dbReference>
<dbReference type="SUPFAM" id="SSF55874">
    <property type="entry name" value="ATPase domain of HSP90 chaperone/DNA topoisomerase II/histidine kinase"/>
    <property type="match status" value="1"/>
</dbReference>
<keyword evidence="9" id="KW-1133">Transmembrane helix</keyword>
<dbReference type="GO" id="GO:0046983">
    <property type="term" value="F:protein dimerization activity"/>
    <property type="evidence" value="ECO:0007669"/>
    <property type="project" value="InterPro"/>
</dbReference>
<proteinExistence type="predicted"/>
<evidence type="ECO:0000256" key="9">
    <source>
        <dbReference type="SAM" id="Phobius"/>
    </source>
</evidence>
<dbReference type="RefSeq" id="WP_114920353.1">
    <property type="nucleotide sequence ID" value="NZ_CP031263.1"/>
</dbReference>
<keyword evidence="4" id="KW-0808">Transferase</keyword>
<organism evidence="11 12">
    <name type="scientific">Micromonospora aurantiaca</name>
    <name type="common">nom. illeg.</name>
    <dbReference type="NCBI Taxonomy" id="47850"/>
    <lineage>
        <taxon>Bacteria</taxon>
        <taxon>Bacillati</taxon>
        <taxon>Actinomycetota</taxon>
        <taxon>Actinomycetes</taxon>
        <taxon>Micromonosporales</taxon>
        <taxon>Micromonosporaceae</taxon>
        <taxon>Micromonospora</taxon>
    </lineage>
</organism>
<keyword evidence="8" id="KW-0902">Two-component regulatory system</keyword>
<dbReference type="Pfam" id="PF02518">
    <property type="entry name" value="HATPase_c"/>
    <property type="match status" value="1"/>
</dbReference>
<reference evidence="11 12" key="2">
    <citation type="submission" date="2018-08" db="EMBL/GenBank/DDBJ databases">
        <title>Streptomyces kandeliansis sp. nov., an endophytic bacterium isolated from mangrove plant.</title>
        <authorList>
            <person name="Wang R."/>
        </authorList>
    </citation>
    <scope>NUCLEOTIDE SEQUENCE [LARGE SCALE GENOMIC DNA]</scope>
    <source>
        <strain evidence="12">H14(2018)</strain>
    </source>
</reference>
<feature type="transmembrane region" description="Helical" evidence="9">
    <location>
        <begin position="37"/>
        <end position="55"/>
    </location>
</feature>
<keyword evidence="5" id="KW-0547">Nucleotide-binding</keyword>
<protein>
    <recommendedName>
        <fullName evidence="2">histidine kinase</fullName>
        <ecNumber evidence="2">2.7.13.3</ecNumber>
    </recommendedName>
</protein>
<evidence type="ECO:0000313" key="12">
    <source>
        <dbReference type="Proteomes" id="UP000253958"/>
    </source>
</evidence>
<evidence type="ECO:0000256" key="4">
    <source>
        <dbReference type="ARBA" id="ARBA00022679"/>
    </source>
</evidence>
<dbReference type="GO" id="GO:0000155">
    <property type="term" value="F:phosphorelay sensor kinase activity"/>
    <property type="evidence" value="ECO:0007669"/>
    <property type="project" value="InterPro"/>
</dbReference>
<sequence length="375" mass="38350">MATERLTRVAATAGLAVVLLAAIGVQAVAVAASWGLRYWLPGGAAAVVVGVLALVRHRQRVVTATAGLAVSGSAVAAARLFDLPTEPGPALALASAVLVGSAVRALPPLPAGLIAAGGLVVAAGAWAAVRPGAGGSGVVALDGLCWLGGVVAGLTLRLLDERARAAAERVRRDERLELARELHDVVAHHVTGMLVQAQAAHLVGRRDPARATESLAGIEAAGGEALRAMRRLVGVLRDTADAPPASAGTEQIEELVERFRRQGPPVRLRLPGETAWPPEVTSTVHRIVREALTNVARHAPHAGQVTVDVSQEPDAVVVEVTDDASGVSGVSAEQRGGYGLIGLRERVEALGGTLRAGPRSGAGWSVRAVVPHGRA</sequence>
<reference evidence="11 12" key="1">
    <citation type="submission" date="2018-07" db="EMBL/GenBank/DDBJ databases">
        <authorList>
            <person name="Ye Y."/>
        </authorList>
    </citation>
    <scope>NUCLEOTIDE SEQUENCE [LARGE SCALE GENOMIC DNA]</scope>
    <source>
        <strain evidence="12">H14(2018)</strain>
    </source>
</reference>
<dbReference type="EMBL" id="CP031263">
    <property type="protein sequence ID" value="AXH92575.1"/>
    <property type="molecule type" value="Genomic_DNA"/>
</dbReference>
<comment type="catalytic activity">
    <reaction evidence="1">
        <text>ATP + protein L-histidine = ADP + protein N-phospho-L-histidine.</text>
        <dbReference type="EC" id="2.7.13.3"/>
    </reaction>
</comment>
<evidence type="ECO:0000256" key="7">
    <source>
        <dbReference type="ARBA" id="ARBA00022840"/>
    </source>
</evidence>
<dbReference type="SMART" id="SM00387">
    <property type="entry name" value="HATPase_c"/>
    <property type="match status" value="1"/>
</dbReference>
<keyword evidence="6 11" id="KW-0418">Kinase</keyword>
<dbReference type="InterPro" id="IPR003594">
    <property type="entry name" value="HATPase_dom"/>
</dbReference>
<feature type="transmembrane region" description="Helical" evidence="9">
    <location>
        <begin position="135"/>
        <end position="159"/>
    </location>
</feature>
<name>A0A6N3K349_9ACTN</name>
<evidence type="ECO:0000256" key="8">
    <source>
        <dbReference type="ARBA" id="ARBA00023012"/>
    </source>
</evidence>
<dbReference type="GO" id="GO:0005524">
    <property type="term" value="F:ATP binding"/>
    <property type="evidence" value="ECO:0007669"/>
    <property type="project" value="UniProtKB-KW"/>
</dbReference>
<keyword evidence="7" id="KW-0067">ATP-binding</keyword>
<dbReference type="Gene3D" id="3.30.565.10">
    <property type="entry name" value="Histidine kinase-like ATPase, C-terminal domain"/>
    <property type="match status" value="1"/>
</dbReference>
<evidence type="ECO:0000313" key="11">
    <source>
        <dbReference type="EMBL" id="AXH92575.1"/>
    </source>
</evidence>
<dbReference type="InterPro" id="IPR036890">
    <property type="entry name" value="HATPase_C_sf"/>
</dbReference>
<dbReference type="PROSITE" id="PS50109">
    <property type="entry name" value="HIS_KIN"/>
    <property type="match status" value="1"/>
</dbReference>
<feature type="transmembrane region" description="Helical" evidence="9">
    <location>
        <begin position="113"/>
        <end position="129"/>
    </location>
</feature>
<dbReference type="PANTHER" id="PTHR24421">
    <property type="entry name" value="NITRATE/NITRITE SENSOR PROTEIN NARX-RELATED"/>
    <property type="match status" value="1"/>
</dbReference>
<dbReference type="PANTHER" id="PTHR24421:SF10">
    <property type="entry name" value="NITRATE_NITRITE SENSOR PROTEIN NARQ"/>
    <property type="match status" value="1"/>
</dbReference>
<feature type="domain" description="Histidine kinase" evidence="10">
    <location>
        <begin position="284"/>
        <end position="374"/>
    </location>
</feature>
<dbReference type="InterPro" id="IPR050482">
    <property type="entry name" value="Sensor_HK_TwoCompSys"/>
</dbReference>
<evidence type="ECO:0000259" key="10">
    <source>
        <dbReference type="PROSITE" id="PS50109"/>
    </source>
</evidence>
<dbReference type="CDD" id="cd16917">
    <property type="entry name" value="HATPase_UhpB-NarQ-NarX-like"/>
    <property type="match status" value="1"/>
</dbReference>
<dbReference type="Proteomes" id="UP000253958">
    <property type="component" value="Chromosome"/>
</dbReference>
<evidence type="ECO:0000256" key="1">
    <source>
        <dbReference type="ARBA" id="ARBA00000085"/>
    </source>
</evidence>
<accession>A0A6N3K349</accession>
<evidence type="ECO:0000256" key="3">
    <source>
        <dbReference type="ARBA" id="ARBA00022553"/>
    </source>
</evidence>
<dbReference type="AlphaFoldDB" id="A0A6N3K349"/>
<gene>
    <name evidence="11" type="ORF">DVH21_23080</name>
</gene>
<dbReference type="Gene3D" id="1.20.5.1930">
    <property type="match status" value="1"/>
</dbReference>
<dbReference type="InterPro" id="IPR005467">
    <property type="entry name" value="His_kinase_dom"/>
</dbReference>
<dbReference type="EC" id="2.7.13.3" evidence="2"/>
<evidence type="ECO:0000256" key="6">
    <source>
        <dbReference type="ARBA" id="ARBA00022777"/>
    </source>
</evidence>
<evidence type="ECO:0000256" key="2">
    <source>
        <dbReference type="ARBA" id="ARBA00012438"/>
    </source>
</evidence>
<keyword evidence="3" id="KW-0597">Phosphoprotein</keyword>
<keyword evidence="9" id="KW-0472">Membrane</keyword>
<evidence type="ECO:0000256" key="5">
    <source>
        <dbReference type="ARBA" id="ARBA00022741"/>
    </source>
</evidence>
<keyword evidence="9" id="KW-0812">Transmembrane</keyword>
<dbReference type="GO" id="GO:0016020">
    <property type="term" value="C:membrane"/>
    <property type="evidence" value="ECO:0007669"/>
    <property type="project" value="InterPro"/>
</dbReference>